<dbReference type="EMBL" id="MN740558">
    <property type="protein sequence ID" value="QHU33551.1"/>
    <property type="molecule type" value="Genomic_DNA"/>
</dbReference>
<name>A0A6C0LUW7_9ZZZZ</name>
<protein>
    <submittedName>
        <fullName evidence="1">Uncharacterized protein</fullName>
    </submittedName>
</protein>
<evidence type="ECO:0000313" key="1">
    <source>
        <dbReference type="EMBL" id="QHU33551.1"/>
    </source>
</evidence>
<sequence length="75" mass="8651">MSYYTGGFPEQREIYTTVFSDFGMILLNDLKRGSTNLTDQPLSKKICLQKQTVHEAKKRQLEYDSGCKRQKLVCA</sequence>
<accession>A0A6C0LUW7</accession>
<organism evidence="1">
    <name type="scientific">viral metagenome</name>
    <dbReference type="NCBI Taxonomy" id="1070528"/>
    <lineage>
        <taxon>unclassified sequences</taxon>
        <taxon>metagenomes</taxon>
        <taxon>organismal metagenomes</taxon>
    </lineage>
</organism>
<dbReference type="AlphaFoldDB" id="A0A6C0LUW7"/>
<proteinExistence type="predicted"/>
<reference evidence="1" key="1">
    <citation type="journal article" date="2020" name="Nature">
        <title>Giant virus diversity and host interactions through global metagenomics.</title>
        <authorList>
            <person name="Schulz F."/>
            <person name="Roux S."/>
            <person name="Paez-Espino D."/>
            <person name="Jungbluth S."/>
            <person name="Walsh D.A."/>
            <person name="Denef V.J."/>
            <person name="McMahon K.D."/>
            <person name="Konstantinidis K.T."/>
            <person name="Eloe-Fadrosh E.A."/>
            <person name="Kyrpides N.C."/>
            <person name="Woyke T."/>
        </authorList>
    </citation>
    <scope>NUCLEOTIDE SEQUENCE</scope>
    <source>
        <strain evidence="1">GVMAG-S-1016704-121</strain>
    </source>
</reference>